<proteinExistence type="predicted"/>
<dbReference type="RefSeq" id="WP_014807944.1">
    <property type="nucleotide sequence ID" value="NC_018025.1"/>
</dbReference>
<organism evidence="1 2">
    <name type="scientific">Desulfomonile tiedjei (strain ATCC 49306 / DSM 6799 / DCB-1)</name>
    <dbReference type="NCBI Taxonomy" id="706587"/>
    <lineage>
        <taxon>Bacteria</taxon>
        <taxon>Pseudomonadati</taxon>
        <taxon>Thermodesulfobacteriota</taxon>
        <taxon>Desulfomonilia</taxon>
        <taxon>Desulfomonilales</taxon>
        <taxon>Desulfomonilaceae</taxon>
        <taxon>Desulfomonile</taxon>
    </lineage>
</organism>
<name>I4BZP4_DESTA</name>
<dbReference type="Proteomes" id="UP000006055">
    <property type="component" value="Chromosome"/>
</dbReference>
<dbReference type="EMBL" id="CP003360">
    <property type="protein sequence ID" value="AFM22785.1"/>
    <property type="molecule type" value="Genomic_DNA"/>
</dbReference>
<protein>
    <submittedName>
        <fullName evidence="1">Uncharacterized protein</fullName>
    </submittedName>
</protein>
<gene>
    <name evidence="1" type="ordered locus">Desti_0035</name>
</gene>
<evidence type="ECO:0000313" key="1">
    <source>
        <dbReference type="EMBL" id="AFM22785.1"/>
    </source>
</evidence>
<dbReference type="KEGG" id="dti:Desti_0035"/>
<reference evidence="2" key="1">
    <citation type="submission" date="2012-06" db="EMBL/GenBank/DDBJ databases">
        <title>Complete sequence of chromosome of Desulfomonile tiedjei DSM 6799.</title>
        <authorList>
            <person name="Lucas S."/>
            <person name="Copeland A."/>
            <person name="Lapidus A."/>
            <person name="Glavina del Rio T."/>
            <person name="Dalin E."/>
            <person name="Tice H."/>
            <person name="Bruce D."/>
            <person name="Goodwin L."/>
            <person name="Pitluck S."/>
            <person name="Peters L."/>
            <person name="Ovchinnikova G."/>
            <person name="Zeytun A."/>
            <person name="Lu M."/>
            <person name="Kyrpides N."/>
            <person name="Mavromatis K."/>
            <person name="Ivanova N."/>
            <person name="Brettin T."/>
            <person name="Detter J.C."/>
            <person name="Han C."/>
            <person name="Larimer F."/>
            <person name="Land M."/>
            <person name="Hauser L."/>
            <person name="Markowitz V."/>
            <person name="Cheng J.-F."/>
            <person name="Hugenholtz P."/>
            <person name="Woyke T."/>
            <person name="Wu D."/>
            <person name="Spring S."/>
            <person name="Schroeder M."/>
            <person name="Brambilla E."/>
            <person name="Klenk H.-P."/>
            <person name="Eisen J.A."/>
        </authorList>
    </citation>
    <scope>NUCLEOTIDE SEQUENCE [LARGE SCALE GENOMIC DNA]</scope>
    <source>
        <strain evidence="2">ATCC 49306 / DSM 6799 / DCB-1</strain>
    </source>
</reference>
<sequence length="111" mass="11856">MKTLYIMLAVGIIALGTGVILSGSANADSVSALQVVPGSSLYQPVQYFGGSFGNRGFSGGIYYGAPYAPYSLYGLGAGPYSSYGDGEGYYRDGKRVCVWSGYDYNCYRAYR</sequence>
<evidence type="ECO:0000313" key="2">
    <source>
        <dbReference type="Proteomes" id="UP000006055"/>
    </source>
</evidence>
<dbReference type="AlphaFoldDB" id="I4BZP4"/>
<keyword evidence="2" id="KW-1185">Reference proteome</keyword>
<accession>I4BZP4</accession>
<dbReference type="HOGENOM" id="CLU_2154320_0_0_7"/>